<accession>A0ACB7TMT2</accession>
<sequence length="353" mass="37064">MALAARAQFYTYVRYFEGNVLSRSCCLSGVELQELENHADRGTGRENFGTPCSAAYGPSPEAATAMKALRSAPREVTYGVIFLIGLALVCAGLAVFPTYSRSLGLGLVLCGVVVVITGALFVDTCVAEVGASRHCRPPDYEVVMAHREDDAEDGGGGVVPFPGPLPESTRRHFSLPSPWCTCAAPSQRLSELNGVNDPRVGRKLSAQLPCGDRSERDRLQGRFVYTLQLPAAQPDGPAANYLIWPAGEPWTPERDAICGPSVLPGVSFDGAPPAHPARLSRDTGGGRCEPPSYDAVVAGDLRGSAGGAASPGRRSRRDDGGRMTRGRSSAPELLLLGSLLAASGAAPPSCADR</sequence>
<evidence type="ECO:0000313" key="1">
    <source>
        <dbReference type="EMBL" id="KAH6948335.1"/>
    </source>
</evidence>
<reference evidence="1" key="1">
    <citation type="submission" date="2020-05" db="EMBL/GenBank/DDBJ databases">
        <title>Large-scale comparative analyses of tick genomes elucidate their genetic diversity and vector capacities.</title>
        <authorList>
            <person name="Jia N."/>
            <person name="Wang J."/>
            <person name="Shi W."/>
            <person name="Du L."/>
            <person name="Sun Y."/>
            <person name="Zhan W."/>
            <person name="Jiang J."/>
            <person name="Wang Q."/>
            <person name="Zhang B."/>
            <person name="Ji P."/>
            <person name="Sakyi L.B."/>
            <person name="Cui X."/>
            <person name="Yuan T."/>
            <person name="Jiang B."/>
            <person name="Yang W."/>
            <person name="Lam T.T.-Y."/>
            <person name="Chang Q."/>
            <person name="Ding S."/>
            <person name="Wang X."/>
            <person name="Zhu J."/>
            <person name="Ruan X."/>
            <person name="Zhao L."/>
            <person name="Wei J."/>
            <person name="Que T."/>
            <person name="Du C."/>
            <person name="Cheng J."/>
            <person name="Dai P."/>
            <person name="Han X."/>
            <person name="Huang E."/>
            <person name="Gao Y."/>
            <person name="Liu J."/>
            <person name="Shao H."/>
            <person name="Ye R."/>
            <person name="Li L."/>
            <person name="Wei W."/>
            <person name="Wang X."/>
            <person name="Wang C."/>
            <person name="Yang T."/>
            <person name="Huo Q."/>
            <person name="Li W."/>
            <person name="Guo W."/>
            <person name="Chen H."/>
            <person name="Zhou L."/>
            <person name="Ni X."/>
            <person name="Tian J."/>
            <person name="Zhou Y."/>
            <person name="Sheng Y."/>
            <person name="Liu T."/>
            <person name="Pan Y."/>
            <person name="Xia L."/>
            <person name="Li J."/>
            <person name="Zhao F."/>
            <person name="Cao W."/>
        </authorList>
    </citation>
    <scope>NUCLEOTIDE SEQUENCE</scope>
    <source>
        <strain evidence="1">Hyas-2018</strain>
    </source>
</reference>
<comment type="caution">
    <text evidence="1">The sequence shown here is derived from an EMBL/GenBank/DDBJ whole genome shotgun (WGS) entry which is preliminary data.</text>
</comment>
<dbReference type="EMBL" id="CM023481">
    <property type="protein sequence ID" value="KAH6948335.1"/>
    <property type="molecule type" value="Genomic_DNA"/>
</dbReference>
<evidence type="ECO:0000313" key="2">
    <source>
        <dbReference type="Proteomes" id="UP000821845"/>
    </source>
</evidence>
<proteinExistence type="predicted"/>
<gene>
    <name evidence="1" type="ORF">HPB50_023446</name>
</gene>
<organism evidence="1 2">
    <name type="scientific">Hyalomma asiaticum</name>
    <name type="common">Tick</name>
    <dbReference type="NCBI Taxonomy" id="266040"/>
    <lineage>
        <taxon>Eukaryota</taxon>
        <taxon>Metazoa</taxon>
        <taxon>Ecdysozoa</taxon>
        <taxon>Arthropoda</taxon>
        <taxon>Chelicerata</taxon>
        <taxon>Arachnida</taxon>
        <taxon>Acari</taxon>
        <taxon>Parasitiformes</taxon>
        <taxon>Ixodida</taxon>
        <taxon>Ixodoidea</taxon>
        <taxon>Ixodidae</taxon>
        <taxon>Hyalomminae</taxon>
        <taxon>Hyalomma</taxon>
    </lineage>
</organism>
<dbReference type="Proteomes" id="UP000821845">
    <property type="component" value="Chromosome 1"/>
</dbReference>
<name>A0ACB7TMT2_HYAAI</name>
<keyword evidence="2" id="KW-1185">Reference proteome</keyword>
<protein>
    <submittedName>
        <fullName evidence="1">Uncharacterized protein</fullName>
    </submittedName>
</protein>